<accession>A0AAV3QFA3</accession>
<evidence type="ECO:0000313" key="2">
    <source>
        <dbReference type="Proteomes" id="UP001454036"/>
    </source>
</evidence>
<protein>
    <recommendedName>
        <fullName evidence="3">Secreted protein</fullName>
    </recommendedName>
</protein>
<keyword evidence="2" id="KW-1185">Reference proteome</keyword>
<evidence type="ECO:0000313" key="1">
    <source>
        <dbReference type="EMBL" id="GAA0161631.1"/>
    </source>
</evidence>
<dbReference type="Proteomes" id="UP001454036">
    <property type="component" value="Unassembled WGS sequence"/>
</dbReference>
<reference evidence="1 2" key="1">
    <citation type="submission" date="2024-01" db="EMBL/GenBank/DDBJ databases">
        <title>The complete chloroplast genome sequence of Lithospermum erythrorhizon: insights into the phylogenetic relationship among Boraginaceae species and the maternal lineages of purple gromwells.</title>
        <authorList>
            <person name="Okada T."/>
            <person name="Watanabe K."/>
        </authorList>
    </citation>
    <scope>NUCLEOTIDE SEQUENCE [LARGE SCALE GENOMIC DNA]</scope>
</reference>
<dbReference type="EMBL" id="BAABME010004231">
    <property type="protein sequence ID" value="GAA0161631.1"/>
    <property type="molecule type" value="Genomic_DNA"/>
</dbReference>
<organism evidence="1 2">
    <name type="scientific">Lithospermum erythrorhizon</name>
    <name type="common">Purple gromwell</name>
    <name type="synonym">Lithospermum officinale var. erythrorhizon</name>
    <dbReference type="NCBI Taxonomy" id="34254"/>
    <lineage>
        <taxon>Eukaryota</taxon>
        <taxon>Viridiplantae</taxon>
        <taxon>Streptophyta</taxon>
        <taxon>Embryophyta</taxon>
        <taxon>Tracheophyta</taxon>
        <taxon>Spermatophyta</taxon>
        <taxon>Magnoliopsida</taxon>
        <taxon>eudicotyledons</taxon>
        <taxon>Gunneridae</taxon>
        <taxon>Pentapetalae</taxon>
        <taxon>asterids</taxon>
        <taxon>lamiids</taxon>
        <taxon>Boraginales</taxon>
        <taxon>Boraginaceae</taxon>
        <taxon>Boraginoideae</taxon>
        <taxon>Lithospermeae</taxon>
        <taxon>Lithospermum</taxon>
    </lineage>
</organism>
<proteinExistence type="predicted"/>
<name>A0AAV3QFA3_LITER</name>
<evidence type="ECO:0008006" key="3">
    <source>
        <dbReference type="Google" id="ProtNLM"/>
    </source>
</evidence>
<dbReference type="AlphaFoldDB" id="A0AAV3QFA3"/>
<sequence>MPWSWMASLSETVLRWTGCGSSFRSCNPGGCNPGPPEGRRVDTIDLHSVEKRSKLLGGRWTICTKPTAKRSFSGTAALVPLSWRTSFCTTLAESPNFEP</sequence>
<gene>
    <name evidence="1" type="ORF">LIER_17903</name>
</gene>
<comment type="caution">
    <text evidence="1">The sequence shown here is derived from an EMBL/GenBank/DDBJ whole genome shotgun (WGS) entry which is preliminary data.</text>
</comment>